<feature type="transmembrane region" description="Helical" evidence="6">
    <location>
        <begin position="400"/>
        <end position="420"/>
    </location>
</feature>
<evidence type="ECO:0000256" key="4">
    <source>
        <dbReference type="ARBA" id="ARBA00022989"/>
    </source>
</evidence>
<evidence type="ECO:0000256" key="2">
    <source>
        <dbReference type="ARBA" id="ARBA00022475"/>
    </source>
</evidence>
<evidence type="ECO:0000313" key="8">
    <source>
        <dbReference type="Proteomes" id="UP001370100"/>
    </source>
</evidence>
<comment type="caution">
    <text evidence="7">The sequence shown here is derived from an EMBL/GenBank/DDBJ whole genome shotgun (WGS) entry which is preliminary data.</text>
</comment>
<evidence type="ECO:0000256" key="6">
    <source>
        <dbReference type="SAM" id="Phobius"/>
    </source>
</evidence>
<dbReference type="PANTHER" id="PTHR42770:SF7">
    <property type="entry name" value="MEMBRANE PROTEIN"/>
    <property type="match status" value="1"/>
</dbReference>
<evidence type="ECO:0000313" key="7">
    <source>
        <dbReference type="EMBL" id="MEJ2888189.1"/>
    </source>
</evidence>
<keyword evidence="8" id="KW-1185">Reference proteome</keyword>
<dbReference type="InterPro" id="IPR002293">
    <property type="entry name" value="AA/rel_permease1"/>
</dbReference>
<feature type="transmembrane region" description="Helical" evidence="6">
    <location>
        <begin position="334"/>
        <end position="359"/>
    </location>
</feature>
<feature type="transmembrane region" description="Helical" evidence="6">
    <location>
        <begin position="26"/>
        <end position="51"/>
    </location>
</feature>
<keyword evidence="5 6" id="KW-0472">Membrane</keyword>
<keyword evidence="2" id="KW-1003">Cell membrane</keyword>
<feature type="transmembrane region" description="Helical" evidence="6">
    <location>
        <begin position="171"/>
        <end position="193"/>
    </location>
</feature>
<protein>
    <submittedName>
        <fullName evidence="7">APC family permease</fullName>
    </submittedName>
</protein>
<comment type="subcellular location">
    <subcellularLocation>
        <location evidence="1">Cell membrane</location>
        <topology evidence="1">Multi-pass membrane protein</topology>
    </subcellularLocation>
</comment>
<feature type="transmembrane region" description="Helical" evidence="6">
    <location>
        <begin position="137"/>
        <end position="159"/>
    </location>
</feature>
<dbReference type="RefSeq" id="WP_337714676.1">
    <property type="nucleotide sequence ID" value="NZ_JBBEGL010000004.1"/>
</dbReference>
<dbReference type="Proteomes" id="UP001370100">
    <property type="component" value="Unassembled WGS sequence"/>
</dbReference>
<evidence type="ECO:0000256" key="3">
    <source>
        <dbReference type="ARBA" id="ARBA00022692"/>
    </source>
</evidence>
<dbReference type="InterPro" id="IPR050367">
    <property type="entry name" value="APC_superfamily"/>
</dbReference>
<dbReference type="EMBL" id="JBBEGL010000004">
    <property type="protein sequence ID" value="MEJ2888189.1"/>
    <property type="molecule type" value="Genomic_DNA"/>
</dbReference>
<dbReference type="Gene3D" id="1.20.1740.10">
    <property type="entry name" value="Amino acid/polyamine transporter I"/>
    <property type="match status" value="1"/>
</dbReference>
<proteinExistence type="predicted"/>
<reference evidence="7 8" key="1">
    <citation type="submission" date="2024-03" db="EMBL/GenBank/DDBJ databases">
        <title>Actinomycetospora sp. OC33-EN06, a novel actinomycete isolated from wild orchid (Aerides multiflora).</title>
        <authorList>
            <person name="Suriyachadkun C."/>
        </authorList>
    </citation>
    <scope>NUCLEOTIDE SEQUENCE [LARGE SCALE GENOMIC DNA]</scope>
    <source>
        <strain evidence="7 8">OC33-EN06</strain>
    </source>
</reference>
<evidence type="ECO:0000256" key="1">
    <source>
        <dbReference type="ARBA" id="ARBA00004651"/>
    </source>
</evidence>
<accession>A0ABU8N9U0</accession>
<feature type="transmembrane region" description="Helical" evidence="6">
    <location>
        <begin position="242"/>
        <end position="263"/>
    </location>
</feature>
<organism evidence="7 8">
    <name type="scientific">Actinomycetospora aeridis</name>
    <dbReference type="NCBI Taxonomy" id="3129231"/>
    <lineage>
        <taxon>Bacteria</taxon>
        <taxon>Bacillati</taxon>
        <taxon>Actinomycetota</taxon>
        <taxon>Actinomycetes</taxon>
        <taxon>Pseudonocardiales</taxon>
        <taxon>Pseudonocardiaceae</taxon>
        <taxon>Actinomycetospora</taxon>
    </lineage>
</organism>
<sequence length="477" mass="46724">MTRIPGLRSRSPVAGLDRRALRPLGVFAQSVATTAPAGAMASTPLLVIAVAGRGAPWSFAIAAVVVGLVAACITAFARRMAAAGGLYSFTAKGLGPGGAYACAAAMIVGYGVLVAVALAGASWYGGALVARLVSGSATVAAGAGVVLVVVLAITAAVCAIRGVRLAGRVMLVIEAVSIGLILAVLVALALTTAPSVPPPPVDGGAGGIAVGVLPALAAFIGFDSAAALGVEARRPYASVPRAIVATAAVAAVLYLVATLVVLAAPGATEGATSPPTGLAGDDIGWASVLMDLGIVASFGACALAALNTLVRVLFSLAREGVAPAVLGRTHRRHLTPAVAVAVSVPVLSAVVVVGTVAGVPPATVFGALVSVATLGFLAAYLLVCVAAPRFLARIGELTRGIVVASVLASAALVATVVVVLVHAGAALLVTVAALVAVGVGGWFVLRRRRGAALRGMGVYDETTTADVLAAPTTTPPR</sequence>
<dbReference type="PIRSF" id="PIRSF006060">
    <property type="entry name" value="AA_transporter"/>
    <property type="match status" value="1"/>
</dbReference>
<gene>
    <name evidence="7" type="ORF">WCD41_17130</name>
</gene>
<feature type="transmembrane region" description="Helical" evidence="6">
    <location>
        <begin position="283"/>
        <end position="314"/>
    </location>
</feature>
<keyword evidence="3 6" id="KW-0812">Transmembrane</keyword>
<feature type="transmembrane region" description="Helical" evidence="6">
    <location>
        <begin position="98"/>
        <end position="125"/>
    </location>
</feature>
<evidence type="ECO:0000256" key="5">
    <source>
        <dbReference type="ARBA" id="ARBA00023136"/>
    </source>
</evidence>
<dbReference type="Pfam" id="PF13520">
    <property type="entry name" value="AA_permease_2"/>
    <property type="match status" value="1"/>
</dbReference>
<feature type="transmembrane region" description="Helical" evidence="6">
    <location>
        <begin position="426"/>
        <end position="445"/>
    </location>
</feature>
<feature type="transmembrane region" description="Helical" evidence="6">
    <location>
        <begin position="365"/>
        <end position="388"/>
    </location>
</feature>
<keyword evidence="4 6" id="KW-1133">Transmembrane helix</keyword>
<feature type="transmembrane region" description="Helical" evidence="6">
    <location>
        <begin position="57"/>
        <end position="77"/>
    </location>
</feature>
<name>A0ABU8N9U0_9PSEU</name>
<feature type="transmembrane region" description="Helical" evidence="6">
    <location>
        <begin position="205"/>
        <end position="230"/>
    </location>
</feature>
<dbReference type="PANTHER" id="PTHR42770">
    <property type="entry name" value="AMINO ACID TRANSPORTER-RELATED"/>
    <property type="match status" value="1"/>
</dbReference>